<reference evidence="2 3" key="1">
    <citation type="journal article" date="2019" name="Commun. Biol.">
        <title>The bagworm genome reveals a unique fibroin gene that provides high tensile strength.</title>
        <authorList>
            <person name="Kono N."/>
            <person name="Nakamura H."/>
            <person name="Ohtoshi R."/>
            <person name="Tomita M."/>
            <person name="Numata K."/>
            <person name="Arakawa K."/>
        </authorList>
    </citation>
    <scope>NUCLEOTIDE SEQUENCE [LARGE SCALE GENOMIC DNA]</scope>
</reference>
<accession>A0A4C1YJP4</accession>
<organism evidence="2 3">
    <name type="scientific">Eumeta variegata</name>
    <name type="common">Bagworm moth</name>
    <name type="synonym">Eumeta japonica</name>
    <dbReference type="NCBI Taxonomy" id="151549"/>
    <lineage>
        <taxon>Eukaryota</taxon>
        <taxon>Metazoa</taxon>
        <taxon>Ecdysozoa</taxon>
        <taxon>Arthropoda</taxon>
        <taxon>Hexapoda</taxon>
        <taxon>Insecta</taxon>
        <taxon>Pterygota</taxon>
        <taxon>Neoptera</taxon>
        <taxon>Endopterygota</taxon>
        <taxon>Lepidoptera</taxon>
        <taxon>Glossata</taxon>
        <taxon>Ditrysia</taxon>
        <taxon>Tineoidea</taxon>
        <taxon>Psychidae</taxon>
        <taxon>Oiketicinae</taxon>
        <taxon>Eumeta</taxon>
    </lineage>
</organism>
<keyword evidence="3" id="KW-1185">Reference proteome</keyword>
<gene>
    <name evidence="2" type="ORF">EVAR_58774_1</name>
</gene>
<name>A0A4C1YJP4_EUMVA</name>
<feature type="compositionally biased region" description="Polar residues" evidence="1">
    <location>
        <begin position="91"/>
        <end position="116"/>
    </location>
</feature>
<comment type="caution">
    <text evidence="2">The sequence shown here is derived from an EMBL/GenBank/DDBJ whole genome shotgun (WGS) entry which is preliminary data.</text>
</comment>
<feature type="region of interest" description="Disordered" evidence="1">
    <location>
        <begin position="61"/>
        <end position="128"/>
    </location>
</feature>
<evidence type="ECO:0000256" key="1">
    <source>
        <dbReference type="SAM" id="MobiDB-lite"/>
    </source>
</evidence>
<dbReference type="AlphaFoldDB" id="A0A4C1YJP4"/>
<evidence type="ECO:0000313" key="2">
    <source>
        <dbReference type="EMBL" id="GBP75493.1"/>
    </source>
</evidence>
<dbReference type="Proteomes" id="UP000299102">
    <property type="component" value="Unassembled WGS sequence"/>
</dbReference>
<protein>
    <submittedName>
        <fullName evidence="2">Uncharacterized protein</fullName>
    </submittedName>
</protein>
<sequence length="206" mass="22088">MCSTAGGGCGGGSGSAQCRCGTANTRYRGSKSRRTVNACAEIGAAAAAGAVQGARACRPSTAASCSHEPVPPRCLNPHRHPRPPHDAATRHTPSNTISKLPTTSPPTTDVNLSRIENNSRRATPPARDNERKLKLASINIGMLKSVQVQNTAVPQSWTIAFRFIKISDYIQNTVVTYGLRHFNIDCGLLISFKIERVELSATLYYP</sequence>
<proteinExistence type="predicted"/>
<feature type="non-terminal residue" evidence="2">
    <location>
        <position position="206"/>
    </location>
</feature>
<evidence type="ECO:0000313" key="3">
    <source>
        <dbReference type="Proteomes" id="UP000299102"/>
    </source>
</evidence>
<dbReference type="EMBL" id="BGZK01001251">
    <property type="protein sequence ID" value="GBP75493.1"/>
    <property type="molecule type" value="Genomic_DNA"/>
</dbReference>